<sequence length="327" mass="35603">MGLPTLRRLCRTLKSTLSGTASHQTGLLTLQRNRSTLASSPRMLSPSPWGVPPLGFNTSSLVGVASSPPRTPPSKGLTAVGWGTSGIVERSEKREVLDGRSRWAETFGKRNLTTGPNSSKSPAKGGKGKKKPTKAKKSPRAADTPSTGAKKRVIAMEPGWEFYARGAWKVRFLTISASLCCGLVAGFANFFWEHMIFMQEAERLAFIVCLGMLAGSLLTLAVKGQKRYVLRVSRDPLNPTKVKIACPYFFGSKSVSVFPKDIEPASITLSELLFNRVPKDATPVPDAASLIERQVFSIQVLGYKMIVDAEKLPRDERAKLLTLLGLR</sequence>
<dbReference type="EMBL" id="HBFX01001869">
    <property type="protein sequence ID" value="CAD8946613.1"/>
    <property type="molecule type" value="Transcribed_RNA"/>
</dbReference>
<dbReference type="AlphaFoldDB" id="A0A7S1GQ91"/>
<feature type="compositionally biased region" description="Basic residues" evidence="1">
    <location>
        <begin position="126"/>
        <end position="139"/>
    </location>
</feature>
<organism evidence="3">
    <name type="scientific">Hemiselmis andersenii</name>
    <name type="common">Cryptophyte alga</name>
    <dbReference type="NCBI Taxonomy" id="464988"/>
    <lineage>
        <taxon>Eukaryota</taxon>
        <taxon>Cryptophyceae</taxon>
        <taxon>Cryptomonadales</taxon>
        <taxon>Hemiselmidaceae</taxon>
        <taxon>Hemiselmis</taxon>
    </lineage>
</organism>
<evidence type="ECO:0000313" key="3">
    <source>
        <dbReference type="EMBL" id="CAD8946613.1"/>
    </source>
</evidence>
<evidence type="ECO:0000256" key="1">
    <source>
        <dbReference type="SAM" id="MobiDB-lite"/>
    </source>
</evidence>
<accession>A0A7S1GQ91</accession>
<keyword evidence="2" id="KW-1133">Transmembrane helix</keyword>
<reference evidence="3" key="1">
    <citation type="submission" date="2021-01" db="EMBL/GenBank/DDBJ databases">
        <authorList>
            <person name="Corre E."/>
            <person name="Pelletier E."/>
            <person name="Niang G."/>
            <person name="Scheremetjew M."/>
            <person name="Finn R."/>
            <person name="Kale V."/>
            <person name="Holt S."/>
            <person name="Cochrane G."/>
            <person name="Meng A."/>
            <person name="Brown T."/>
            <person name="Cohen L."/>
        </authorList>
    </citation>
    <scope>NUCLEOTIDE SEQUENCE</scope>
    <source>
        <strain evidence="3">CCMP644</strain>
    </source>
</reference>
<keyword evidence="2" id="KW-0472">Membrane</keyword>
<feature type="region of interest" description="Disordered" evidence="1">
    <location>
        <begin position="107"/>
        <end position="150"/>
    </location>
</feature>
<evidence type="ECO:0000256" key="2">
    <source>
        <dbReference type="SAM" id="Phobius"/>
    </source>
</evidence>
<feature type="transmembrane region" description="Helical" evidence="2">
    <location>
        <begin position="204"/>
        <end position="222"/>
    </location>
</feature>
<protein>
    <recommendedName>
        <fullName evidence="4">Transmembrane protein 186</fullName>
    </recommendedName>
</protein>
<proteinExistence type="predicted"/>
<evidence type="ECO:0008006" key="4">
    <source>
        <dbReference type="Google" id="ProtNLM"/>
    </source>
</evidence>
<keyword evidence="2" id="KW-0812">Transmembrane</keyword>
<feature type="compositionally biased region" description="Low complexity" evidence="1">
    <location>
        <begin position="115"/>
        <end position="124"/>
    </location>
</feature>
<feature type="transmembrane region" description="Helical" evidence="2">
    <location>
        <begin position="172"/>
        <end position="192"/>
    </location>
</feature>
<gene>
    <name evidence="3" type="ORF">HAND00432_LOCUS1131</name>
</gene>
<name>A0A7S1GQ91_HEMAN</name>